<comment type="caution">
    <text evidence="1">The sequence shown here is derived from an EMBL/GenBank/DDBJ whole genome shotgun (WGS) entry which is preliminary data.</text>
</comment>
<gene>
    <name evidence="1" type="ORF">FA95DRAFT_1566062</name>
</gene>
<evidence type="ECO:0000313" key="1">
    <source>
        <dbReference type="EMBL" id="KAI0040839.1"/>
    </source>
</evidence>
<dbReference type="EMBL" id="MU276164">
    <property type="protein sequence ID" value="KAI0040839.1"/>
    <property type="molecule type" value="Genomic_DNA"/>
</dbReference>
<organism evidence="1 2">
    <name type="scientific">Auriscalpium vulgare</name>
    <dbReference type="NCBI Taxonomy" id="40419"/>
    <lineage>
        <taxon>Eukaryota</taxon>
        <taxon>Fungi</taxon>
        <taxon>Dikarya</taxon>
        <taxon>Basidiomycota</taxon>
        <taxon>Agaricomycotina</taxon>
        <taxon>Agaricomycetes</taxon>
        <taxon>Russulales</taxon>
        <taxon>Auriscalpiaceae</taxon>
        <taxon>Auriscalpium</taxon>
    </lineage>
</organism>
<reference evidence="1" key="1">
    <citation type="submission" date="2021-02" db="EMBL/GenBank/DDBJ databases">
        <authorList>
            <consortium name="DOE Joint Genome Institute"/>
            <person name="Ahrendt S."/>
            <person name="Looney B.P."/>
            <person name="Miyauchi S."/>
            <person name="Morin E."/>
            <person name="Drula E."/>
            <person name="Courty P.E."/>
            <person name="Chicoki N."/>
            <person name="Fauchery L."/>
            <person name="Kohler A."/>
            <person name="Kuo A."/>
            <person name="Labutti K."/>
            <person name="Pangilinan J."/>
            <person name="Lipzen A."/>
            <person name="Riley R."/>
            <person name="Andreopoulos W."/>
            <person name="He G."/>
            <person name="Johnson J."/>
            <person name="Barry K.W."/>
            <person name="Grigoriev I.V."/>
            <person name="Nagy L."/>
            <person name="Hibbett D."/>
            <person name="Henrissat B."/>
            <person name="Matheny P.B."/>
            <person name="Labbe J."/>
            <person name="Martin F."/>
        </authorList>
    </citation>
    <scope>NUCLEOTIDE SEQUENCE</scope>
    <source>
        <strain evidence="1">FP105234-sp</strain>
    </source>
</reference>
<dbReference type="Proteomes" id="UP000814033">
    <property type="component" value="Unassembled WGS sequence"/>
</dbReference>
<protein>
    <submittedName>
        <fullName evidence="1">Uncharacterized protein</fullName>
    </submittedName>
</protein>
<proteinExistence type="predicted"/>
<name>A0ACB8R9I5_9AGAM</name>
<accession>A0ACB8R9I5</accession>
<evidence type="ECO:0000313" key="2">
    <source>
        <dbReference type="Proteomes" id="UP000814033"/>
    </source>
</evidence>
<keyword evidence="2" id="KW-1185">Reference proteome</keyword>
<sequence>MCISATYGAGSSRSVQDHAHDVAVARPLHALATFTLERRLTAVLASGLTTLTFRQ</sequence>
<reference evidence="1" key="2">
    <citation type="journal article" date="2022" name="New Phytol.">
        <title>Evolutionary transition to the ectomycorrhizal habit in the genomes of a hyperdiverse lineage of mushroom-forming fungi.</title>
        <authorList>
            <person name="Looney B."/>
            <person name="Miyauchi S."/>
            <person name="Morin E."/>
            <person name="Drula E."/>
            <person name="Courty P.E."/>
            <person name="Kohler A."/>
            <person name="Kuo A."/>
            <person name="LaButti K."/>
            <person name="Pangilinan J."/>
            <person name="Lipzen A."/>
            <person name="Riley R."/>
            <person name="Andreopoulos W."/>
            <person name="He G."/>
            <person name="Johnson J."/>
            <person name="Nolan M."/>
            <person name="Tritt A."/>
            <person name="Barry K.W."/>
            <person name="Grigoriev I.V."/>
            <person name="Nagy L.G."/>
            <person name="Hibbett D."/>
            <person name="Henrissat B."/>
            <person name="Matheny P.B."/>
            <person name="Labbe J."/>
            <person name="Martin F.M."/>
        </authorList>
    </citation>
    <scope>NUCLEOTIDE SEQUENCE</scope>
    <source>
        <strain evidence="1">FP105234-sp</strain>
    </source>
</reference>